<feature type="transmembrane region" description="Helical" evidence="1">
    <location>
        <begin position="12"/>
        <end position="41"/>
    </location>
</feature>
<reference evidence="3" key="1">
    <citation type="journal article" date="2020" name="mSystems">
        <title>Genome- and Community-Level Interaction Insights into Carbon Utilization and Element Cycling Functions of Hydrothermarchaeota in Hydrothermal Sediment.</title>
        <authorList>
            <person name="Zhou Z."/>
            <person name="Liu Y."/>
            <person name="Xu W."/>
            <person name="Pan J."/>
            <person name="Luo Z.H."/>
            <person name="Li M."/>
        </authorList>
    </citation>
    <scope>NUCLEOTIDE SEQUENCE [LARGE SCALE GENOMIC DNA]</scope>
    <source>
        <strain evidence="3">SpSt-657</strain>
    </source>
</reference>
<dbReference type="Pfam" id="PF01882">
    <property type="entry name" value="DUF58"/>
    <property type="match status" value="1"/>
</dbReference>
<gene>
    <name evidence="3" type="ORF">ENU30_05610</name>
</gene>
<dbReference type="EMBL" id="DTBZ01000102">
    <property type="protein sequence ID" value="HGQ18432.1"/>
    <property type="molecule type" value="Genomic_DNA"/>
</dbReference>
<dbReference type="PANTHER" id="PTHR34351">
    <property type="entry name" value="SLR1927 PROTEIN-RELATED"/>
    <property type="match status" value="1"/>
</dbReference>
<sequence length="418" mass="46977">MKATFTSVVHLSISIMMLFYAFLSRNAFSLVLSLAMILIYYNEYKSFEDADRSIGKLKITRTINRTVCSELEYIEVTINIVNQGSRAIPRMMIVDVPPKYIKPENGKAKFDVTVPQGSSIEITYRARVLAPGTHDFNELVLTVSDALNYFYSEYRFNIRTTVVALPLSIPIKIDIESLQRLLSIHTKGKAIGGAYNIANIRDYTPGDDIRRIIWKVYARTGRLMVREDYGEAKARTLILIDIKKYMWNIGEEPNTLAHIQLRYARSLIEYIARNGATIDASICSGIIPKVVESVNTALVESLYRIFSVLDSGGGCESTIEVYTQVPGYLGRVASDYDAVVLITNLITLALEGSIALEELLKVFNGKLVIVVLEDGTREFIGVDKAELFVRSLIEVAERGGARIELPSESFRVDLRWLK</sequence>
<accession>A0A7J3JQU1</accession>
<dbReference type="InterPro" id="IPR002881">
    <property type="entry name" value="DUF58"/>
</dbReference>
<comment type="caution">
    <text evidence="3">The sequence shown here is derived from an EMBL/GenBank/DDBJ whole genome shotgun (WGS) entry which is preliminary data.</text>
</comment>
<evidence type="ECO:0000259" key="2">
    <source>
        <dbReference type="Pfam" id="PF01882"/>
    </source>
</evidence>
<dbReference type="PANTHER" id="PTHR34351:SF2">
    <property type="entry name" value="DUF58 DOMAIN-CONTAINING PROTEIN"/>
    <property type="match status" value="1"/>
</dbReference>
<evidence type="ECO:0000313" key="3">
    <source>
        <dbReference type="EMBL" id="HGQ18432.1"/>
    </source>
</evidence>
<keyword evidence="1" id="KW-0472">Membrane</keyword>
<keyword evidence="1" id="KW-1133">Transmembrane helix</keyword>
<protein>
    <submittedName>
        <fullName evidence="3">DUF58 domain-containing protein</fullName>
    </submittedName>
</protein>
<organism evidence="3">
    <name type="scientific">Ignisphaera aggregans</name>
    <dbReference type="NCBI Taxonomy" id="334771"/>
    <lineage>
        <taxon>Archaea</taxon>
        <taxon>Thermoproteota</taxon>
        <taxon>Thermoprotei</taxon>
        <taxon>Desulfurococcales</taxon>
        <taxon>Desulfurococcaceae</taxon>
        <taxon>Ignisphaera</taxon>
    </lineage>
</organism>
<keyword evidence="1" id="KW-0812">Transmembrane</keyword>
<name>A0A7J3JQU1_9CREN</name>
<dbReference type="AlphaFoldDB" id="A0A7J3JQU1"/>
<feature type="domain" description="DUF58" evidence="2">
    <location>
        <begin position="200"/>
        <end position="277"/>
    </location>
</feature>
<evidence type="ECO:0000256" key="1">
    <source>
        <dbReference type="SAM" id="Phobius"/>
    </source>
</evidence>
<proteinExistence type="predicted"/>